<keyword evidence="2" id="KW-1185">Reference proteome</keyword>
<sequence length="274" mass="32065">MGRESTHSPFTGCIIEPEHETVLEFDPREGECCTAEEFWIDITDTETSDWNRSAARVFARDFVLQDEHYQFRDVALIEEKFLNHFKSLRKAYVTSIKSMQERRALQSAYNRYARKRTVCLFLPSSARRWGTRNPDGTNEDLTMLQRLGPNGMSSDETDYEQHGQYRMLKKTWRSLKLTNWLHGWDQLHRSYRTGVVGPVTRGNQPRWRFISNKVDDTRAPVTRLPRDAYSADWVAHLDDFTKNSIQAEDKDFGFIHGEAVEAYVHLFDFYSSSS</sequence>
<reference evidence="1" key="1">
    <citation type="submission" date="2021-03" db="EMBL/GenBank/DDBJ databases">
        <authorList>
            <consortium name="DOE Joint Genome Institute"/>
            <person name="Ahrendt S."/>
            <person name="Looney B.P."/>
            <person name="Miyauchi S."/>
            <person name="Morin E."/>
            <person name="Drula E."/>
            <person name="Courty P.E."/>
            <person name="Chicoki N."/>
            <person name="Fauchery L."/>
            <person name="Kohler A."/>
            <person name="Kuo A."/>
            <person name="Labutti K."/>
            <person name="Pangilinan J."/>
            <person name="Lipzen A."/>
            <person name="Riley R."/>
            <person name="Andreopoulos W."/>
            <person name="He G."/>
            <person name="Johnson J."/>
            <person name="Barry K.W."/>
            <person name="Grigoriev I.V."/>
            <person name="Nagy L."/>
            <person name="Hibbett D."/>
            <person name="Henrissat B."/>
            <person name="Matheny P.B."/>
            <person name="Labbe J."/>
            <person name="Martin F."/>
        </authorList>
    </citation>
    <scope>NUCLEOTIDE SEQUENCE</scope>
    <source>
        <strain evidence="1">HHB10654</strain>
    </source>
</reference>
<accession>A0ACB8SFB1</accession>
<evidence type="ECO:0000313" key="1">
    <source>
        <dbReference type="EMBL" id="KAI0054700.1"/>
    </source>
</evidence>
<name>A0ACB8SFB1_9AGAM</name>
<dbReference type="Proteomes" id="UP000814140">
    <property type="component" value="Unassembled WGS sequence"/>
</dbReference>
<organism evidence="1 2">
    <name type="scientific">Artomyces pyxidatus</name>
    <dbReference type="NCBI Taxonomy" id="48021"/>
    <lineage>
        <taxon>Eukaryota</taxon>
        <taxon>Fungi</taxon>
        <taxon>Dikarya</taxon>
        <taxon>Basidiomycota</taxon>
        <taxon>Agaricomycotina</taxon>
        <taxon>Agaricomycetes</taxon>
        <taxon>Russulales</taxon>
        <taxon>Auriscalpiaceae</taxon>
        <taxon>Artomyces</taxon>
    </lineage>
</organism>
<dbReference type="EMBL" id="MU277361">
    <property type="protein sequence ID" value="KAI0054700.1"/>
    <property type="molecule type" value="Genomic_DNA"/>
</dbReference>
<reference evidence="1" key="2">
    <citation type="journal article" date="2022" name="New Phytol.">
        <title>Evolutionary transition to the ectomycorrhizal habit in the genomes of a hyperdiverse lineage of mushroom-forming fungi.</title>
        <authorList>
            <person name="Looney B."/>
            <person name="Miyauchi S."/>
            <person name="Morin E."/>
            <person name="Drula E."/>
            <person name="Courty P.E."/>
            <person name="Kohler A."/>
            <person name="Kuo A."/>
            <person name="LaButti K."/>
            <person name="Pangilinan J."/>
            <person name="Lipzen A."/>
            <person name="Riley R."/>
            <person name="Andreopoulos W."/>
            <person name="He G."/>
            <person name="Johnson J."/>
            <person name="Nolan M."/>
            <person name="Tritt A."/>
            <person name="Barry K.W."/>
            <person name="Grigoriev I.V."/>
            <person name="Nagy L.G."/>
            <person name="Hibbett D."/>
            <person name="Henrissat B."/>
            <person name="Matheny P.B."/>
            <person name="Labbe J."/>
            <person name="Martin F.M."/>
        </authorList>
    </citation>
    <scope>NUCLEOTIDE SEQUENCE</scope>
    <source>
        <strain evidence="1">HHB10654</strain>
    </source>
</reference>
<comment type="caution">
    <text evidence="1">The sequence shown here is derived from an EMBL/GenBank/DDBJ whole genome shotgun (WGS) entry which is preliminary data.</text>
</comment>
<evidence type="ECO:0000313" key="2">
    <source>
        <dbReference type="Proteomes" id="UP000814140"/>
    </source>
</evidence>
<gene>
    <name evidence="1" type="ORF">BV25DRAFT_1816684</name>
</gene>
<proteinExistence type="predicted"/>
<protein>
    <submittedName>
        <fullName evidence="1">Uncharacterized protein</fullName>
    </submittedName>
</protein>